<feature type="compositionally biased region" description="Polar residues" evidence="1">
    <location>
        <begin position="43"/>
        <end position="68"/>
    </location>
</feature>
<comment type="caution">
    <text evidence="2">The sequence shown here is derived from an EMBL/GenBank/DDBJ whole genome shotgun (WGS) entry which is preliminary data.</text>
</comment>
<protein>
    <submittedName>
        <fullName evidence="2">Unnamed protein product</fullName>
    </submittedName>
</protein>
<evidence type="ECO:0000313" key="3">
    <source>
        <dbReference type="Proteomes" id="UP001165121"/>
    </source>
</evidence>
<feature type="compositionally biased region" description="Basic residues" evidence="1">
    <location>
        <begin position="128"/>
        <end position="139"/>
    </location>
</feature>
<reference evidence="2" key="1">
    <citation type="submission" date="2023-04" db="EMBL/GenBank/DDBJ databases">
        <title>Phytophthora fragariaefolia NBRC 109709.</title>
        <authorList>
            <person name="Ichikawa N."/>
            <person name="Sato H."/>
            <person name="Tonouchi N."/>
        </authorList>
    </citation>
    <scope>NUCLEOTIDE SEQUENCE</scope>
    <source>
        <strain evidence="2">NBRC 109709</strain>
    </source>
</reference>
<feature type="compositionally biased region" description="Low complexity" evidence="1">
    <location>
        <begin position="17"/>
        <end position="38"/>
    </location>
</feature>
<accession>A0A9W6X3F4</accession>
<feature type="compositionally biased region" description="Low complexity" evidence="1">
    <location>
        <begin position="94"/>
        <end position="106"/>
    </location>
</feature>
<keyword evidence="3" id="KW-1185">Reference proteome</keyword>
<evidence type="ECO:0000256" key="1">
    <source>
        <dbReference type="SAM" id="MobiDB-lite"/>
    </source>
</evidence>
<evidence type="ECO:0000313" key="2">
    <source>
        <dbReference type="EMBL" id="GMF28489.1"/>
    </source>
</evidence>
<gene>
    <name evidence="2" type="ORF">Pfra01_000591000</name>
</gene>
<organism evidence="2 3">
    <name type="scientific">Phytophthora fragariaefolia</name>
    <dbReference type="NCBI Taxonomy" id="1490495"/>
    <lineage>
        <taxon>Eukaryota</taxon>
        <taxon>Sar</taxon>
        <taxon>Stramenopiles</taxon>
        <taxon>Oomycota</taxon>
        <taxon>Peronosporomycetes</taxon>
        <taxon>Peronosporales</taxon>
        <taxon>Peronosporaceae</taxon>
        <taxon>Phytophthora</taxon>
    </lineage>
</organism>
<dbReference type="EMBL" id="BSXT01000479">
    <property type="protein sequence ID" value="GMF28489.1"/>
    <property type="molecule type" value="Genomic_DNA"/>
</dbReference>
<sequence>MVAMMSRFDARLEQLGTATSTTTPTTADDNDDATTPVTERVRQVTSVKETPTPRTVRTNGTGRSNPSDAPSRRVDLQPDDGDEGDDSSNDDRSSNSSENSGDSGASNDDRERRDHRQPVTRPGDRDFHRSRRRTIHHTRPGPADIFAYTPGLCNDMDSSGRLGFGRSTMIRTRRLD</sequence>
<feature type="region of interest" description="Disordered" evidence="1">
    <location>
        <begin position="1"/>
        <end position="143"/>
    </location>
</feature>
<dbReference type="Proteomes" id="UP001165121">
    <property type="component" value="Unassembled WGS sequence"/>
</dbReference>
<proteinExistence type="predicted"/>
<feature type="compositionally biased region" description="Acidic residues" evidence="1">
    <location>
        <begin position="77"/>
        <end position="88"/>
    </location>
</feature>
<name>A0A9W6X3F4_9STRA</name>
<feature type="compositionally biased region" description="Basic and acidic residues" evidence="1">
    <location>
        <begin position="107"/>
        <end position="127"/>
    </location>
</feature>
<dbReference type="AlphaFoldDB" id="A0A9W6X3F4"/>